<dbReference type="Gene3D" id="3.30.10.10">
    <property type="entry name" value="Trypsin Inhibitor V, subunit A"/>
    <property type="match status" value="1"/>
</dbReference>
<dbReference type="RefSeq" id="WP_131153845.1">
    <property type="nucleotide sequence ID" value="NZ_CP036402.1"/>
</dbReference>
<dbReference type="OrthoDB" id="3482539at2"/>
<name>A0A411YCD3_9ACTN</name>
<keyword evidence="3" id="KW-1185">Reference proteome</keyword>
<feature type="region of interest" description="Disordered" evidence="1">
    <location>
        <begin position="48"/>
        <end position="92"/>
    </location>
</feature>
<organism evidence="2 3">
    <name type="scientific">Egibacter rhizosphaerae</name>
    <dbReference type="NCBI Taxonomy" id="1670831"/>
    <lineage>
        <taxon>Bacteria</taxon>
        <taxon>Bacillati</taxon>
        <taxon>Actinomycetota</taxon>
        <taxon>Nitriliruptoria</taxon>
        <taxon>Egibacterales</taxon>
        <taxon>Egibacteraceae</taxon>
        <taxon>Egibacter</taxon>
    </lineage>
</organism>
<evidence type="ECO:0000313" key="3">
    <source>
        <dbReference type="Proteomes" id="UP000291469"/>
    </source>
</evidence>
<dbReference type="Proteomes" id="UP000291469">
    <property type="component" value="Chromosome"/>
</dbReference>
<accession>A0A411YCD3</accession>
<sequence length="154" mass="16902">MVLVDVEEGLVVVTDVDRAMWLVPSYIFTDEDGGPWQTLAIEDGFLEYERPPADADTLPIEPDPAAPPRERELPAPQPPPDEPDDHGPSADLEALVEDLVGLGEQEATERLEAEGASVRVVYRDGELFVVTDDFRPDRVNLHIEDGEVTDATIG</sequence>
<evidence type="ECO:0000313" key="2">
    <source>
        <dbReference type="EMBL" id="QBI18848.1"/>
    </source>
</evidence>
<protein>
    <submittedName>
        <fullName evidence="2">Uncharacterized protein</fullName>
    </submittedName>
</protein>
<reference evidence="2 3" key="1">
    <citation type="submission" date="2019-01" db="EMBL/GenBank/DDBJ databases">
        <title>Egibacter rhizosphaerae EGI 80759T.</title>
        <authorList>
            <person name="Chen D.-D."/>
            <person name="Tian Y."/>
            <person name="Jiao J.-Y."/>
            <person name="Zhang X.-T."/>
            <person name="Zhang Y.-G."/>
            <person name="Zhang Y."/>
            <person name="Xiao M."/>
            <person name="Shu W.-S."/>
            <person name="Li W.-J."/>
        </authorList>
    </citation>
    <scope>NUCLEOTIDE SEQUENCE [LARGE SCALE GENOMIC DNA]</scope>
    <source>
        <strain evidence="2 3">EGI 80759</strain>
    </source>
</reference>
<dbReference type="KEGG" id="erz:ER308_04355"/>
<evidence type="ECO:0000256" key="1">
    <source>
        <dbReference type="SAM" id="MobiDB-lite"/>
    </source>
</evidence>
<dbReference type="AlphaFoldDB" id="A0A411YCD3"/>
<gene>
    <name evidence="2" type="ORF">ER308_04355</name>
</gene>
<proteinExistence type="predicted"/>
<dbReference type="EMBL" id="CP036402">
    <property type="protein sequence ID" value="QBI18848.1"/>
    <property type="molecule type" value="Genomic_DNA"/>
</dbReference>